<evidence type="ECO:0008006" key="4">
    <source>
        <dbReference type="Google" id="ProtNLM"/>
    </source>
</evidence>
<proteinExistence type="predicted"/>
<feature type="transmembrane region" description="Helical" evidence="1">
    <location>
        <begin position="227"/>
        <end position="253"/>
    </location>
</feature>
<keyword evidence="3" id="KW-1185">Reference proteome</keyword>
<name>A0ABY3CC16_9GAMM</name>
<evidence type="ECO:0000313" key="2">
    <source>
        <dbReference type="EMBL" id="TRW97199.1"/>
    </source>
</evidence>
<protein>
    <recommendedName>
        <fullName evidence="4">DUF1461 domain-containing protein</fullName>
    </recommendedName>
</protein>
<comment type="caution">
    <text evidence="2">The sequence shown here is derived from an EMBL/GenBank/DDBJ whole genome shotgun (WGS) entry which is preliminary data.</text>
</comment>
<dbReference type="EMBL" id="RYFG02000073">
    <property type="protein sequence ID" value="TRW97199.1"/>
    <property type="molecule type" value="Genomic_DNA"/>
</dbReference>
<sequence length="271" mass="29596">MFNSTTLEVAIGLAFCYASVALIVSSINEGLASLLKLRSNLLLEGVKSLLNDPNFEGLALKLYNHGLVGHSDQGNAKTEQDLKNKPSYIDPTHFAVALIDNIQTIPGDFVQLGQDIDAMQDPQLKKLLQGIYGRASGSLDNVHVELAAWFNASMDRLSGKYKRRSQLYCFIIALVIAALFNVDSFYLFKTLWQHPAIAAGIGVADHPTEISWQEFMSLPVGWPSGTFSIISGIQILGWLVTASATLFGAPFWFDFLQKFVSLRGAGNKPGA</sequence>
<reference evidence="2 3" key="1">
    <citation type="journal article" date="2019" name="Antonie Van Leeuwenhoek">
        <title>Description of 'Ca. Methylobacter oryzae' KRF1, a novel species from the environmentally important Methylobacter clade 2.</title>
        <authorList>
            <person name="Khatri K."/>
            <person name="Mohite J.A."/>
            <person name="Pandit P.S."/>
            <person name="Bahulikar R."/>
            <person name="Rahalkar M.C."/>
        </authorList>
    </citation>
    <scope>NUCLEOTIDE SEQUENCE [LARGE SCALE GENOMIC DNA]</scope>
    <source>
        <strain evidence="2 3">KRF1</strain>
    </source>
</reference>
<evidence type="ECO:0000256" key="1">
    <source>
        <dbReference type="SAM" id="Phobius"/>
    </source>
</evidence>
<accession>A0ABY3CC16</accession>
<feature type="transmembrane region" description="Helical" evidence="1">
    <location>
        <begin position="6"/>
        <end position="28"/>
    </location>
</feature>
<dbReference type="RefSeq" id="WP_127029026.1">
    <property type="nucleotide sequence ID" value="NZ_RYFG02000073.1"/>
</dbReference>
<feature type="transmembrane region" description="Helical" evidence="1">
    <location>
        <begin position="167"/>
        <end position="188"/>
    </location>
</feature>
<gene>
    <name evidence="2" type="ORF">EKO24_007675</name>
</gene>
<keyword evidence="1" id="KW-1133">Transmembrane helix</keyword>
<dbReference type="Proteomes" id="UP000733744">
    <property type="component" value="Unassembled WGS sequence"/>
</dbReference>
<organism evidence="2 3">
    <name type="scientific">Candidatus Methylobacter oryzae</name>
    <dbReference type="NCBI Taxonomy" id="2497749"/>
    <lineage>
        <taxon>Bacteria</taxon>
        <taxon>Pseudomonadati</taxon>
        <taxon>Pseudomonadota</taxon>
        <taxon>Gammaproteobacteria</taxon>
        <taxon>Methylococcales</taxon>
        <taxon>Methylococcaceae</taxon>
        <taxon>Methylobacter</taxon>
    </lineage>
</organism>
<evidence type="ECO:0000313" key="3">
    <source>
        <dbReference type="Proteomes" id="UP000733744"/>
    </source>
</evidence>
<keyword evidence="1" id="KW-0812">Transmembrane</keyword>
<keyword evidence="1" id="KW-0472">Membrane</keyword>